<keyword evidence="2" id="KW-0547">Nucleotide-binding</keyword>
<comment type="caution">
    <text evidence="6">The sequence shown here is derived from an EMBL/GenBank/DDBJ whole genome shotgun (WGS) entry which is preliminary data.</text>
</comment>
<organism evidence="6 7">
    <name type="scientific">Alosa alosa</name>
    <name type="common">allis shad</name>
    <dbReference type="NCBI Taxonomy" id="278164"/>
    <lineage>
        <taxon>Eukaryota</taxon>
        <taxon>Metazoa</taxon>
        <taxon>Chordata</taxon>
        <taxon>Craniata</taxon>
        <taxon>Vertebrata</taxon>
        <taxon>Euteleostomi</taxon>
        <taxon>Actinopterygii</taxon>
        <taxon>Neopterygii</taxon>
        <taxon>Teleostei</taxon>
        <taxon>Clupei</taxon>
        <taxon>Clupeiformes</taxon>
        <taxon>Clupeoidei</taxon>
        <taxon>Clupeidae</taxon>
        <taxon>Alosa</taxon>
    </lineage>
</organism>
<dbReference type="Proteomes" id="UP000823561">
    <property type="component" value="Chromosome 19"/>
</dbReference>
<dbReference type="AlphaFoldDB" id="A0AAV6FYP0"/>
<keyword evidence="3" id="KW-0342">GTP-binding</keyword>
<evidence type="ECO:0000259" key="5">
    <source>
        <dbReference type="PROSITE" id="PS51720"/>
    </source>
</evidence>
<keyword evidence="4" id="KW-0175">Coiled coil</keyword>
<feature type="coiled-coil region" evidence="4">
    <location>
        <begin position="240"/>
        <end position="274"/>
    </location>
</feature>
<dbReference type="InterPro" id="IPR045058">
    <property type="entry name" value="GIMA/IAN/Toc"/>
</dbReference>
<proteinExistence type="inferred from homology"/>
<feature type="domain" description="AIG1-type G" evidence="5">
    <location>
        <begin position="297"/>
        <end position="507"/>
    </location>
</feature>
<evidence type="ECO:0000256" key="4">
    <source>
        <dbReference type="SAM" id="Coils"/>
    </source>
</evidence>
<dbReference type="Pfam" id="PF04548">
    <property type="entry name" value="AIG1"/>
    <property type="match status" value="2"/>
</dbReference>
<keyword evidence="7" id="KW-1185">Reference proteome</keyword>
<protein>
    <recommendedName>
        <fullName evidence="5">AIG1-type G domain-containing protein</fullName>
    </recommendedName>
</protein>
<evidence type="ECO:0000313" key="7">
    <source>
        <dbReference type="Proteomes" id="UP000823561"/>
    </source>
</evidence>
<sequence length="521" mass="57757">MSQNSFNKTSQMLVVGSCQEDWDMLLSCVKQSSSSEQKGPCGDYDVTLAVADRELTLCSTKGLLNPELKDEEIIAELDSFTSLALEGGLQAFLLVLHGEAFGPKERRAVDVLRIAFGDAAFSLLLVISLRTSASSALAQEFEEGLLELVDICDGRFCRLSSNADVARKSSDQAEALLAMADYALSQSGLQEGYTADMYGVARHQRTQDVAIAMLKEKLSEAAAKETEVTERLRQHDEVRAKEVEELKRRHAEEREREEAEKKKWEARKESCAEAVRGYKSLLDKSGNNTASVKSGEKGQTTIVLLGLSGSGKTSAADTILTRATSRFPTNRLREESRGGTECCERREICVDGHRLVVVDTPELWDEDDTERLNDVRDCLALSLPGPHAFVLVMQVGRFTQGESQLLTYIQQTFGGDIVEYLLILFTRDDPHGNLGTVGNIDSYLANAHPSLQEMVRLCGSRYHVLNHGSLRNPVSHAQVRDLLGGVRKLAASHGGRPYVCPRFSNQELEERRKELEEEKKR</sequence>
<evidence type="ECO:0000256" key="1">
    <source>
        <dbReference type="ARBA" id="ARBA00008535"/>
    </source>
</evidence>
<dbReference type="GO" id="GO:0005525">
    <property type="term" value="F:GTP binding"/>
    <property type="evidence" value="ECO:0007669"/>
    <property type="project" value="UniProtKB-KW"/>
</dbReference>
<name>A0AAV6FYP0_9TELE</name>
<comment type="similarity">
    <text evidence="1">Belongs to the TRAFAC class TrmE-Era-EngA-EngB-Septin-like GTPase superfamily. AIG1/Toc34/Toc159-like paraseptin GTPase family. IAN subfamily.</text>
</comment>
<dbReference type="Gene3D" id="3.40.50.300">
    <property type="entry name" value="P-loop containing nucleotide triphosphate hydrolases"/>
    <property type="match status" value="2"/>
</dbReference>
<evidence type="ECO:0000313" key="6">
    <source>
        <dbReference type="EMBL" id="KAG5265466.1"/>
    </source>
</evidence>
<dbReference type="InterPro" id="IPR006703">
    <property type="entry name" value="G_AIG1"/>
</dbReference>
<dbReference type="PANTHER" id="PTHR10903:SF112">
    <property type="entry name" value="SI:CH211-113E8.5"/>
    <property type="match status" value="1"/>
</dbReference>
<evidence type="ECO:0000256" key="3">
    <source>
        <dbReference type="ARBA" id="ARBA00023134"/>
    </source>
</evidence>
<dbReference type="PANTHER" id="PTHR10903">
    <property type="entry name" value="GTPASE, IMAP FAMILY MEMBER-RELATED"/>
    <property type="match status" value="1"/>
</dbReference>
<reference evidence="6" key="1">
    <citation type="submission" date="2020-10" db="EMBL/GenBank/DDBJ databases">
        <title>Chromosome-scale genome assembly of the Allis shad, Alosa alosa.</title>
        <authorList>
            <person name="Margot Z."/>
            <person name="Christophe K."/>
            <person name="Cabau C."/>
            <person name="Louis A."/>
            <person name="Berthelot C."/>
            <person name="Parey E."/>
            <person name="Roest Crollius H."/>
            <person name="Montfort J."/>
            <person name="Robinson-Rechavi M."/>
            <person name="Bucao C."/>
            <person name="Bouchez O."/>
            <person name="Gislard M."/>
            <person name="Lluch J."/>
            <person name="Milhes M."/>
            <person name="Lampietro C."/>
            <person name="Lopez Roques C."/>
            <person name="Donnadieu C."/>
            <person name="Braasch I."/>
            <person name="Desvignes T."/>
            <person name="Postlethwait J."/>
            <person name="Bobe J."/>
            <person name="Guiguen Y."/>
        </authorList>
    </citation>
    <scope>NUCLEOTIDE SEQUENCE</scope>
    <source>
        <strain evidence="6">M-15738</strain>
        <tissue evidence="6">Blood</tissue>
    </source>
</reference>
<dbReference type="PROSITE" id="PS51720">
    <property type="entry name" value="G_AIG1"/>
    <property type="match status" value="1"/>
</dbReference>
<accession>A0AAV6FYP0</accession>
<dbReference type="SUPFAM" id="SSF52540">
    <property type="entry name" value="P-loop containing nucleoside triphosphate hydrolases"/>
    <property type="match status" value="1"/>
</dbReference>
<dbReference type="InterPro" id="IPR027417">
    <property type="entry name" value="P-loop_NTPase"/>
</dbReference>
<gene>
    <name evidence="6" type="ORF">AALO_G00242790</name>
</gene>
<evidence type="ECO:0000256" key="2">
    <source>
        <dbReference type="ARBA" id="ARBA00022741"/>
    </source>
</evidence>
<dbReference type="EMBL" id="JADWDJ010000019">
    <property type="protein sequence ID" value="KAG5265466.1"/>
    <property type="molecule type" value="Genomic_DNA"/>
</dbReference>